<organism evidence="3">
    <name type="scientific">Paraconexibacter sp. AEG42_29</name>
    <dbReference type="NCBI Taxonomy" id="2997339"/>
    <lineage>
        <taxon>Bacteria</taxon>
        <taxon>Bacillati</taxon>
        <taxon>Actinomycetota</taxon>
        <taxon>Thermoleophilia</taxon>
        <taxon>Solirubrobacterales</taxon>
        <taxon>Paraconexibacteraceae</taxon>
        <taxon>Paraconexibacter</taxon>
    </lineage>
</organism>
<dbReference type="CDD" id="cd01949">
    <property type="entry name" value="GGDEF"/>
    <property type="match status" value="1"/>
</dbReference>
<dbReference type="InterPro" id="IPR029787">
    <property type="entry name" value="Nucleotide_cyclase"/>
</dbReference>
<dbReference type="InterPro" id="IPR043128">
    <property type="entry name" value="Rev_trsase/Diguanyl_cyclase"/>
</dbReference>
<proteinExistence type="predicted"/>
<dbReference type="PANTHER" id="PTHR45138">
    <property type="entry name" value="REGULATORY COMPONENTS OF SENSORY TRANSDUCTION SYSTEM"/>
    <property type="match status" value="1"/>
</dbReference>
<dbReference type="InterPro" id="IPR003594">
    <property type="entry name" value="HATPase_dom"/>
</dbReference>
<reference evidence="3" key="1">
    <citation type="submission" date="2022-12" db="EMBL/GenBank/DDBJ databases">
        <title>Paraconexibacter alkalitolerans sp. nov. and Baekduia alba sp. nov., isolated from soil and emended description of the genera Paraconexibacter (Chun et al., 2020) and Baekduia (An et al., 2020).</title>
        <authorList>
            <person name="Vieira S."/>
            <person name="Huber K.J."/>
            <person name="Geppert A."/>
            <person name="Wolf J."/>
            <person name="Neumann-Schaal M."/>
            <person name="Muesken M."/>
            <person name="Overmann J."/>
        </authorList>
    </citation>
    <scope>NUCLEOTIDE SEQUENCE</scope>
    <source>
        <strain evidence="3">AEG42_29</strain>
    </source>
</reference>
<dbReference type="Pfam" id="PF00990">
    <property type="entry name" value="GGDEF"/>
    <property type="match status" value="1"/>
</dbReference>
<dbReference type="InterPro" id="IPR050469">
    <property type="entry name" value="Diguanylate_Cyclase"/>
</dbReference>
<evidence type="ECO:0000313" key="3">
    <source>
        <dbReference type="EMBL" id="XAY05100.1"/>
    </source>
</evidence>
<dbReference type="InterPro" id="IPR000160">
    <property type="entry name" value="GGDEF_dom"/>
</dbReference>
<dbReference type="InterPro" id="IPR036890">
    <property type="entry name" value="HATPase_C_sf"/>
</dbReference>
<feature type="compositionally biased region" description="Basic and acidic residues" evidence="1">
    <location>
        <begin position="206"/>
        <end position="236"/>
    </location>
</feature>
<dbReference type="PANTHER" id="PTHR45138:SF24">
    <property type="entry name" value="DIGUANYLATE CYCLASE DGCC-RELATED"/>
    <property type="match status" value="1"/>
</dbReference>
<dbReference type="GO" id="GO:0043709">
    <property type="term" value="P:cell adhesion involved in single-species biofilm formation"/>
    <property type="evidence" value="ECO:0007669"/>
    <property type="project" value="TreeGrafter"/>
</dbReference>
<dbReference type="KEGG" id="parq:DSM112329_01943"/>
<dbReference type="Pfam" id="PF02518">
    <property type="entry name" value="HATPase_c"/>
    <property type="match status" value="1"/>
</dbReference>
<dbReference type="GO" id="GO:1902201">
    <property type="term" value="P:negative regulation of bacterial-type flagellum-dependent cell motility"/>
    <property type="evidence" value="ECO:0007669"/>
    <property type="project" value="TreeGrafter"/>
</dbReference>
<gene>
    <name evidence="3" type="ORF">DSM112329_01943</name>
</gene>
<dbReference type="Gene3D" id="3.30.70.270">
    <property type="match status" value="1"/>
</dbReference>
<dbReference type="AlphaFoldDB" id="A0AAU7ATS3"/>
<evidence type="ECO:0000259" key="2">
    <source>
        <dbReference type="PROSITE" id="PS50887"/>
    </source>
</evidence>
<name>A0AAU7ATS3_9ACTN</name>
<dbReference type="SUPFAM" id="SSF55073">
    <property type="entry name" value="Nucleotide cyclase"/>
    <property type="match status" value="1"/>
</dbReference>
<sequence length="465" mass="49760">MHDGPLQLLMVAQQELAEAREVHGAALPALGAALEGAVAELRALTGTMHEETLQELPLSVAIGRIAHALSLRSDVRITVDVQPAVDGYNDAFLRETVRELLSNVVQHAHAAAAAVVLTAAGDDLVLEVTDDGLGFEPGAARIARADGHLGLQRVERTAARLSGSFGIVARSPRGTHAILRLPMAALGRRPDDLLLTADTAASSSHDIQRAAESRDAVAHSRDLSALERDREADAREVQSAARTVRLERDAAERRPNAGERERADERRTSAAEHEAAAGRDRRSSAEDRQVSARGRLHSTTDRNELLGRIAQTESDPLTGARTRGVGLRELAREVERSRRTGLGLVVAYVDVDGLKRVNDEQGHAAGDVLLVRVVAALRQHLRTYDLITRVGGDEFVCSLADAGLDAARARFATIEARLAIAPDAAFITVGLAALRPHESTAEVVARADAALAVQRRTKPLPRLAP</sequence>
<dbReference type="PROSITE" id="PS50887">
    <property type="entry name" value="GGDEF"/>
    <property type="match status" value="1"/>
</dbReference>
<accession>A0AAU7ATS3</accession>
<dbReference type="GO" id="GO:0052621">
    <property type="term" value="F:diguanylate cyclase activity"/>
    <property type="evidence" value="ECO:0007669"/>
    <property type="project" value="TreeGrafter"/>
</dbReference>
<protein>
    <recommendedName>
        <fullName evidence="2">GGDEF domain-containing protein</fullName>
    </recommendedName>
</protein>
<evidence type="ECO:0000256" key="1">
    <source>
        <dbReference type="SAM" id="MobiDB-lite"/>
    </source>
</evidence>
<dbReference type="SMART" id="SM00387">
    <property type="entry name" value="HATPase_c"/>
    <property type="match status" value="1"/>
</dbReference>
<dbReference type="SUPFAM" id="SSF55874">
    <property type="entry name" value="ATPase domain of HSP90 chaperone/DNA topoisomerase II/histidine kinase"/>
    <property type="match status" value="1"/>
</dbReference>
<dbReference type="GO" id="GO:0005886">
    <property type="term" value="C:plasma membrane"/>
    <property type="evidence" value="ECO:0007669"/>
    <property type="project" value="TreeGrafter"/>
</dbReference>
<dbReference type="RefSeq" id="WP_354701618.1">
    <property type="nucleotide sequence ID" value="NZ_CP114014.1"/>
</dbReference>
<feature type="compositionally biased region" description="Basic and acidic residues" evidence="1">
    <location>
        <begin position="244"/>
        <end position="290"/>
    </location>
</feature>
<feature type="domain" description="GGDEF" evidence="2">
    <location>
        <begin position="342"/>
        <end position="465"/>
    </location>
</feature>
<dbReference type="Gene3D" id="3.30.565.10">
    <property type="entry name" value="Histidine kinase-like ATPase, C-terminal domain"/>
    <property type="match status" value="1"/>
</dbReference>
<dbReference type="EMBL" id="CP114014">
    <property type="protein sequence ID" value="XAY05100.1"/>
    <property type="molecule type" value="Genomic_DNA"/>
</dbReference>
<dbReference type="SMART" id="SM00267">
    <property type="entry name" value="GGDEF"/>
    <property type="match status" value="1"/>
</dbReference>
<feature type="region of interest" description="Disordered" evidence="1">
    <location>
        <begin position="201"/>
        <end position="303"/>
    </location>
</feature>
<dbReference type="NCBIfam" id="TIGR00254">
    <property type="entry name" value="GGDEF"/>
    <property type="match status" value="1"/>
</dbReference>